<feature type="active site" evidence="2">
    <location>
        <position position="27"/>
    </location>
</feature>
<dbReference type="EC" id="2.5.1.-" evidence="2"/>
<comment type="subunit">
    <text evidence="2">Homodimer.</text>
</comment>
<dbReference type="InterPro" id="IPR018520">
    <property type="entry name" value="UPP_synth-like_CS"/>
</dbReference>
<sequence>MSAECLPANLANVPRQRWPRHIAIIMDGNGRWAQRQDLPRIDGHRRGVETVRKITEECANLGIKQLTLYCLSSENWKRPAQEIDFLMHLLEQYMIEERSTIMENNLRVRMVGRRDNIPEQVLRELDETVSMSRENNGMWLNLAINYGSRAEIVDAVQGIAREVANQELAVEQIDEQTIADHLYTAGNDDPDLLLRTAGEMRVSNFLLWQISYAEIWVTDKCWPEFDEATLHEAIVDFAGRNRKFGGLSGCGDGLSDGA</sequence>
<dbReference type="SUPFAM" id="SSF64005">
    <property type="entry name" value="Undecaprenyl diphosphate synthase"/>
    <property type="match status" value="1"/>
</dbReference>
<reference evidence="3 4" key="1">
    <citation type="submission" date="2019-08" db="EMBL/GenBank/DDBJ databases">
        <title>Deep-cultivation of Planctomycetes and their phenomic and genomic characterization uncovers novel biology.</title>
        <authorList>
            <person name="Wiegand S."/>
            <person name="Jogler M."/>
            <person name="Boedeker C."/>
            <person name="Pinto D."/>
            <person name="Vollmers J."/>
            <person name="Rivas-Marin E."/>
            <person name="Kohn T."/>
            <person name="Peeters S.H."/>
            <person name="Heuer A."/>
            <person name="Rast P."/>
            <person name="Oberbeckmann S."/>
            <person name="Bunk B."/>
            <person name="Jeske O."/>
            <person name="Meyerdierks A."/>
            <person name="Storesund J.E."/>
            <person name="Kallscheuer N."/>
            <person name="Luecker S."/>
            <person name="Lage O.M."/>
            <person name="Pohl T."/>
            <person name="Merkel B.J."/>
            <person name="Hornburger P."/>
            <person name="Mueller R.-W."/>
            <person name="Bruemmer F."/>
            <person name="Labrenz M."/>
            <person name="Spormann A.M."/>
            <person name="Op den Camp H."/>
            <person name="Overmann J."/>
            <person name="Amann R."/>
            <person name="Jetten M.S.M."/>
            <person name="Mascher T."/>
            <person name="Medema M.H."/>
            <person name="Devos D.P."/>
            <person name="Kaster A.-K."/>
            <person name="Ovreas L."/>
            <person name="Rohde M."/>
            <person name="Galperin M.Y."/>
            <person name="Jogler C."/>
        </authorList>
    </citation>
    <scope>NUCLEOTIDE SEQUENCE [LARGE SCALE GENOMIC DNA]</scope>
    <source>
        <strain evidence="3 4">Pr1d</strain>
    </source>
</reference>
<dbReference type="GO" id="GO:0045547">
    <property type="term" value="F:ditrans,polycis-polyprenyl diphosphate synthase [(2E,6E)-farnesyl diphosphate specific] activity"/>
    <property type="evidence" value="ECO:0007669"/>
    <property type="project" value="TreeGrafter"/>
</dbReference>
<dbReference type="GO" id="GO:0016094">
    <property type="term" value="P:polyprenol biosynthetic process"/>
    <property type="evidence" value="ECO:0007669"/>
    <property type="project" value="TreeGrafter"/>
</dbReference>
<dbReference type="OrthoDB" id="4191603at2"/>
<dbReference type="HAMAP" id="MF_01139">
    <property type="entry name" value="ISPT"/>
    <property type="match status" value="1"/>
</dbReference>
<protein>
    <recommendedName>
        <fullName evidence="2">Isoprenyl transferase</fullName>
        <ecNumber evidence="2">2.5.1.-</ecNumber>
    </recommendedName>
</protein>
<dbReference type="InterPro" id="IPR001441">
    <property type="entry name" value="UPP_synth-like"/>
</dbReference>
<dbReference type="EMBL" id="CP042913">
    <property type="protein sequence ID" value="QEG34297.1"/>
    <property type="molecule type" value="Genomic_DNA"/>
</dbReference>
<comment type="cofactor">
    <cofactor evidence="2">
        <name>Mg(2+)</name>
        <dbReference type="ChEBI" id="CHEBI:18420"/>
    </cofactor>
    <text evidence="2">Binds 2 magnesium ions per subunit.</text>
</comment>
<organism evidence="3 4">
    <name type="scientific">Bythopirellula goksoeyrii</name>
    <dbReference type="NCBI Taxonomy" id="1400387"/>
    <lineage>
        <taxon>Bacteria</taxon>
        <taxon>Pseudomonadati</taxon>
        <taxon>Planctomycetota</taxon>
        <taxon>Planctomycetia</taxon>
        <taxon>Pirellulales</taxon>
        <taxon>Lacipirellulaceae</taxon>
        <taxon>Bythopirellula</taxon>
    </lineage>
</organism>
<comment type="function">
    <text evidence="2">Catalyzes the condensation of isopentenyl diphosphate (IPP) with allylic pyrophosphates generating different type of terpenoids.</text>
</comment>
<accession>A0A5B9Q5N9</accession>
<dbReference type="InterPro" id="IPR036424">
    <property type="entry name" value="UPP_synth-like_sf"/>
</dbReference>
<feature type="binding site" evidence="2">
    <location>
        <position position="40"/>
    </location>
    <ligand>
        <name>substrate</name>
    </ligand>
</feature>
<gene>
    <name evidence="3" type="ORF">Pr1d_15710</name>
</gene>
<dbReference type="Pfam" id="PF01255">
    <property type="entry name" value="Prenyltransf"/>
    <property type="match status" value="1"/>
</dbReference>
<evidence type="ECO:0000256" key="1">
    <source>
        <dbReference type="ARBA" id="ARBA00022679"/>
    </source>
</evidence>
<dbReference type="RefSeq" id="WP_148072967.1">
    <property type="nucleotide sequence ID" value="NZ_CP042913.1"/>
</dbReference>
<proteinExistence type="inferred from homology"/>
<comment type="similarity">
    <text evidence="2">Belongs to the UPP synthase family.</text>
</comment>
<feature type="binding site" evidence="2">
    <location>
        <position position="195"/>
    </location>
    <ligand>
        <name>substrate</name>
    </ligand>
</feature>
<dbReference type="Proteomes" id="UP000323917">
    <property type="component" value="Chromosome"/>
</dbReference>
<dbReference type="AlphaFoldDB" id="A0A5B9Q5N9"/>
<feature type="binding site" evidence="2">
    <location>
        <position position="76"/>
    </location>
    <ligand>
        <name>substrate</name>
    </ligand>
</feature>
<name>A0A5B9Q5N9_9BACT</name>
<evidence type="ECO:0000256" key="2">
    <source>
        <dbReference type="HAMAP-Rule" id="MF_01139"/>
    </source>
</evidence>
<dbReference type="CDD" id="cd00475">
    <property type="entry name" value="Cis_IPPS"/>
    <property type="match status" value="1"/>
</dbReference>
<feature type="binding site" evidence="2">
    <location>
        <position position="214"/>
    </location>
    <ligand>
        <name>Mg(2+)</name>
        <dbReference type="ChEBI" id="CHEBI:18420"/>
    </ligand>
</feature>
<evidence type="ECO:0000313" key="3">
    <source>
        <dbReference type="EMBL" id="QEG34297.1"/>
    </source>
</evidence>
<keyword evidence="4" id="KW-1185">Reference proteome</keyword>
<feature type="binding site" evidence="2">
    <location>
        <begin position="72"/>
        <end position="74"/>
    </location>
    <ligand>
        <name>substrate</name>
    </ligand>
</feature>
<dbReference type="PROSITE" id="PS01066">
    <property type="entry name" value="UPP_SYNTHASE"/>
    <property type="match status" value="1"/>
</dbReference>
<feature type="binding site" evidence="2">
    <location>
        <begin position="201"/>
        <end position="203"/>
    </location>
    <ligand>
        <name>substrate</name>
    </ligand>
</feature>
<dbReference type="NCBIfam" id="NF011405">
    <property type="entry name" value="PRK14830.1"/>
    <property type="match status" value="1"/>
</dbReference>
<keyword evidence="2" id="KW-0479">Metal-binding</keyword>
<dbReference type="Gene3D" id="3.40.1180.10">
    <property type="entry name" value="Decaprenyl diphosphate synthase-like"/>
    <property type="match status" value="1"/>
</dbReference>
<dbReference type="NCBIfam" id="TIGR00055">
    <property type="entry name" value="uppS"/>
    <property type="match status" value="1"/>
</dbReference>
<feature type="binding site" evidence="2">
    <location>
        <position position="44"/>
    </location>
    <ligand>
        <name>substrate</name>
    </ligand>
</feature>
<dbReference type="KEGG" id="bgok:Pr1d_15710"/>
<evidence type="ECO:0000313" key="4">
    <source>
        <dbReference type="Proteomes" id="UP000323917"/>
    </source>
</evidence>
<dbReference type="PANTHER" id="PTHR10291">
    <property type="entry name" value="DEHYDRODOLICHYL DIPHOSPHATE SYNTHASE FAMILY MEMBER"/>
    <property type="match status" value="1"/>
</dbReference>
<keyword evidence="2" id="KW-0460">Magnesium</keyword>
<dbReference type="PANTHER" id="PTHR10291:SF0">
    <property type="entry name" value="DEHYDRODOLICHYL DIPHOSPHATE SYNTHASE 2"/>
    <property type="match status" value="1"/>
</dbReference>
<dbReference type="FunFam" id="3.40.1180.10:FF:000001">
    <property type="entry name" value="(2E,6E)-farnesyl-diphosphate-specific ditrans,polycis-undecaprenyl-diphosphate synthase"/>
    <property type="match status" value="1"/>
</dbReference>
<feature type="active site" description="Proton acceptor" evidence="2">
    <location>
        <position position="75"/>
    </location>
</feature>
<keyword evidence="1 2" id="KW-0808">Transferase</keyword>
<feature type="binding site" evidence="2">
    <location>
        <begin position="28"/>
        <end position="31"/>
    </location>
    <ligand>
        <name>substrate</name>
    </ligand>
</feature>
<dbReference type="GO" id="GO:0000287">
    <property type="term" value="F:magnesium ion binding"/>
    <property type="evidence" value="ECO:0007669"/>
    <property type="project" value="UniProtKB-UniRule"/>
</dbReference>
<feature type="binding site" evidence="2">
    <location>
        <position position="78"/>
    </location>
    <ligand>
        <name>substrate</name>
    </ligand>
</feature>
<feature type="binding site" evidence="2">
    <location>
        <position position="27"/>
    </location>
    <ligand>
        <name>Mg(2+)</name>
        <dbReference type="ChEBI" id="CHEBI:18420"/>
    </ligand>
</feature>
<feature type="binding site" evidence="2">
    <location>
        <position position="32"/>
    </location>
    <ligand>
        <name>substrate</name>
    </ligand>
</feature>